<sequence length="49" mass="5741">MMLSPPKLIFPTILNSQRQFTCREDYDFAENIDGFRPTVDTDIRYGRGD</sequence>
<accession>M5DMR7</accession>
<dbReference type="HOGENOM" id="CLU_3141670_0_0_6"/>
<gene>
    <name evidence="1" type="ORF">TOL_0245</name>
</gene>
<organism evidence="1 2">
    <name type="scientific">Thalassolituus oleivorans MIL-1</name>
    <dbReference type="NCBI Taxonomy" id="1298593"/>
    <lineage>
        <taxon>Bacteria</taxon>
        <taxon>Pseudomonadati</taxon>
        <taxon>Pseudomonadota</taxon>
        <taxon>Gammaproteobacteria</taxon>
        <taxon>Oceanospirillales</taxon>
        <taxon>Oceanospirillaceae</taxon>
        <taxon>Thalassolituus</taxon>
    </lineage>
</organism>
<evidence type="ECO:0000313" key="1">
    <source>
        <dbReference type="EMBL" id="CCU70693.1"/>
    </source>
</evidence>
<protein>
    <submittedName>
        <fullName evidence="1">Uncharacterized protein</fullName>
    </submittedName>
</protein>
<dbReference type="Proteomes" id="UP000011866">
    <property type="component" value="Chromosome"/>
</dbReference>
<name>M5DMR7_9GAMM</name>
<dbReference type="AlphaFoldDB" id="M5DMR7"/>
<evidence type="ECO:0000313" key="2">
    <source>
        <dbReference type="Proteomes" id="UP000011866"/>
    </source>
</evidence>
<keyword evidence="2" id="KW-1185">Reference proteome</keyword>
<proteinExistence type="predicted"/>
<dbReference type="EMBL" id="HF680312">
    <property type="protein sequence ID" value="CCU70693.1"/>
    <property type="molecule type" value="Genomic_DNA"/>
</dbReference>
<reference evidence="1 2" key="1">
    <citation type="journal article" date="2013" name="Genome Announc.">
        <title>Genome Sequence of Thalassolituus oleivorans MIL-1 (DSM 14913T).</title>
        <authorList>
            <person name="Golyshin P.N."/>
            <person name="Werner J."/>
            <person name="Chernikova T.N."/>
            <person name="Tran H."/>
            <person name="Ferrer M."/>
            <person name="Yakimov M.M."/>
            <person name="Teeling H."/>
            <person name="Golyshina O.V."/>
        </authorList>
    </citation>
    <scope>NUCLEOTIDE SEQUENCE [LARGE SCALE GENOMIC DNA]</scope>
    <source>
        <strain evidence="1 2">MIL-1</strain>
    </source>
</reference>
<dbReference type="KEGG" id="tol:TOL_0245"/>